<proteinExistence type="predicted"/>
<accession>A0ACB9BCA7</accession>
<comment type="caution">
    <text evidence="1">The sequence shown here is derived from an EMBL/GenBank/DDBJ whole genome shotgun (WGS) entry which is preliminary data.</text>
</comment>
<reference evidence="2" key="1">
    <citation type="journal article" date="2022" name="Mol. Ecol. Resour.">
        <title>The genomes of chicory, endive, great burdock and yacon provide insights into Asteraceae palaeo-polyploidization history and plant inulin production.</title>
        <authorList>
            <person name="Fan W."/>
            <person name="Wang S."/>
            <person name="Wang H."/>
            <person name="Wang A."/>
            <person name="Jiang F."/>
            <person name="Liu H."/>
            <person name="Zhao H."/>
            <person name="Xu D."/>
            <person name="Zhang Y."/>
        </authorList>
    </citation>
    <scope>NUCLEOTIDE SEQUENCE [LARGE SCALE GENOMIC DNA]</scope>
    <source>
        <strain evidence="2">cv. Niubang</strain>
    </source>
</reference>
<name>A0ACB9BCA7_ARCLA</name>
<gene>
    <name evidence="1" type="ORF">L6452_21077</name>
</gene>
<reference evidence="1 2" key="2">
    <citation type="journal article" date="2022" name="Mol. Ecol. Resour.">
        <title>The genomes of chicory, endive, great burdock and yacon provide insights into Asteraceae paleo-polyploidization history and plant inulin production.</title>
        <authorList>
            <person name="Fan W."/>
            <person name="Wang S."/>
            <person name="Wang H."/>
            <person name="Wang A."/>
            <person name="Jiang F."/>
            <person name="Liu H."/>
            <person name="Zhao H."/>
            <person name="Xu D."/>
            <person name="Zhang Y."/>
        </authorList>
    </citation>
    <scope>NUCLEOTIDE SEQUENCE [LARGE SCALE GENOMIC DNA]</scope>
    <source>
        <strain evidence="2">cv. Niubang</strain>
    </source>
</reference>
<sequence>MFQPHIKPFHLAPRDKFSGIIMASSTPKPRLENKVAIITGGAHGIGECIVRTFVKHGAKVVIIDINDDLGELICQELGAELVSFVHCDVTIESDVENAINTTISRHGQLDIMVNNAGIIDEPKLSILDNDKTDFERVVSVNLTGVFLGTKHAARVMIPKCSGSIITTASVASITGGCTTHAYTSSKHGVVGLAKNVAAELGKYQIRVNCISPYFIPTPLALNFCKLDENASVYSNLKDKKLGPQDIANATLFLASDESEYISGHNLLVDGGYSVLNPAFGLFSGTR</sequence>
<keyword evidence="2" id="KW-1185">Reference proteome</keyword>
<dbReference type="Proteomes" id="UP001055879">
    <property type="component" value="Linkage Group LG06"/>
</dbReference>
<evidence type="ECO:0000313" key="1">
    <source>
        <dbReference type="EMBL" id="KAI3720164.1"/>
    </source>
</evidence>
<organism evidence="1 2">
    <name type="scientific">Arctium lappa</name>
    <name type="common">Greater burdock</name>
    <name type="synonym">Lappa major</name>
    <dbReference type="NCBI Taxonomy" id="4217"/>
    <lineage>
        <taxon>Eukaryota</taxon>
        <taxon>Viridiplantae</taxon>
        <taxon>Streptophyta</taxon>
        <taxon>Embryophyta</taxon>
        <taxon>Tracheophyta</taxon>
        <taxon>Spermatophyta</taxon>
        <taxon>Magnoliopsida</taxon>
        <taxon>eudicotyledons</taxon>
        <taxon>Gunneridae</taxon>
        <taxon>Pentapetalae</taxon>
        <taxon>asterids</taxon>
        <taxon>campanulids</taxon>
        <taxon>Asterales</taxon>
        <taxon>Asteraceae</taxon>
        <taxon>Carduoideae</taxon>
        <taxon>Cardueae</taxon>
        <taxon>Arctiinae</taxon>
        <taxon>Arctium</taxon>
    </lineage>
</organism>
<dbReference type="EMBL" id="CM042052">
    <property type="protein sequence ID" value="KAI3720164.1"/>
    <property type="molecule type" value="Genomic_DNA"/>
</dbReference>
<evidence type="ECO:0000313" key="2">
    <source>
        <dbReference type="Proteomes" id="UP001055879"/>
    </source>
</evidence>
<protein>
    <submittedName>
        <fullName evidence="1">Uncharacterized protein</fullName>
    </submittedName>
</protein>